<feature type="compositionally biased region" description="Basic and acidic residues" evidence="1">
    <location>
        <begin position="1"/>
        <end position="18"/>
    </location>
</feature>
<dbReference type="RefSeq" id="WP_135265003.1">
    <property type="nucleotide sequence ID" value="NZ_SMLM01000003.1"/>
</dbReference>
<sequence>MQPHTYERAAGHDPRLADEPFPSTPGFWPVRQAAAFVGLSVNGLVAGIENHDIPVVMRRIGRGGKRWVNVEQLRAWVAESATPASDENLF</sequence>
<dbReference type="Proteomes" id="UP000298180">
    <property type="component" value="Unassembled WGS sequence"/>
</dbReference>
<keyword evidence="3" id="KW-1185">Reference proteome</keyword>
<evidence type="ECO:0000256" key="1">
    <source>
        <dbReference type="SAM" id="MobiDB-lite"/>
    </source>
</evidence>
<evidence type="ECO:0008006" key="4">
    <source>
        <dbReference type="Google" id="ProtNLM"/>
    </source>
</evidence>
<evidence type="ECO:0000313" key="3">
    <source>
        <dbReference type="Proteomes" id="UP000298180"/>
    </source>
</evidence>
<organism evidence="2 3">
    <name type="scientific">Ramlibacter henchirensis</name>
    <dbReference type="NCBI Taxonomy" id="204072"/>
    <lineage>
        <taxon>Bacteria</taxon>
        <taxon>Pseudomonadati</taxon>
        <taxon>Pseudomonadota</taxon>
        <taxon>Betaproteobacteria</taxon>
        <taxon>Burkholderiales</taxon>
        <taxon>Comamonadaceae</taxon>
        <taxon>Ramlibacter</taxon>
    </lineage>
</organism>
<evidence type="ECO:0000313" key="2">
    <source>
        <dbReference type="EMBL" id="TFZ00665.1"/>
    </source>
</evidence>
<dbReference type="EMBL" id="SMLM01000003">
    <property type="protein sequence ID" value="TFZ00665.1"/>
    <property type="molecule type" value="Genomic_DNA"/>
</dbReference>
<gene>
    <name evidence="2" type="ORF">EZ313_19635</name>
</gene>
<accession>A0A4Z0BRM4</accession>
<dbReference type="AlphaFoldDB" id="A0A4Z0BRM4"/>
<feature type="region of interest" description="Disordered" evidence="1">
    <location>
        <begin position="1"/>
        <end position="23"/>
    </location>
</feature>
<protein>
    <recommendedName>
        <fullName evidence="4">DNA-binding protein</fullName>
    </recommendedName>
</protein>
<reference evidence="2 3" key="1">
    <citation type="submission" date="2019-03" db="EMBL/GenBank/DDBJ databases">
        <title>Ramlibacter henchirensis DSM 14656, whole genome shotgun sequence.</title>
        <authorList>
            <person name="Zhang X."/>
            <person name="Feng G."/>
            <person name="Zhu H."/>
        </authorList>
    </citation>
    <scope>NUCLEOTIDE SEQUENCE [LARGE SCALE GENOMIC DNA]</scope>
    <source>
        <strain evidence="2 3">DSM 14656</strain>
    </source>
</reference>
<proteinExistence type="predicted"/>
<comment type="caution">
    <text evidence="2">The sequence shown here is derived from an EMBL/GenBank/DDBJ whole genome shotgun (WGS) entry which is preliminary data.</text>
</comment>
<name>A0A4Z0BRM4_9BURK</name>